<dbReference type="AlphaFoldDB" id="A0A845L908"/>
<evidence type="ECO:0000313" key="4">
    <source>
        <dbReference type="EMBL" id="MZP43122.1"/>
    </source>
</evidence>
<protein>
    <submittedName>
        <fullName evidence="4">Glycosyltransferase</fullName>
    </submittedName>
</protein>
<dbReference type="InterPro" id="IPR001296">
    <property type="entry name" value="Glyco_trans_1"/>
</dbReference>
<dbReference type="Gene3D" id="3.40.50.2000">
    <property type="entry name" value="Glycogen Phosphorylase B"/>
    <property type="match status" value="2"/>
</dbReference>
<evidence type="ECO:0000259" key="3">
    <source>
        <dbReference type="Pfam" id="PF13439"/>
    </source>
</evidence>
<evidence type="ECO:0000313" key="5">
    <source>
        <dbReference type="Proteomes" id="UP000471031"/>
    </source>
</evidence>
<dbReference type="OrthoDB" id="9797829at2"/>
<dbReference type="GO" id="GO:0009103">
    <property type="term" value="P:lipopolysaccharide biosynthetic process"/>
    <property type="evidence" value="ECO:0007669"/>
    <property type="project" value="TreeGrafter"/>
</dbReference>
<accession>A0A845L908</accession>
<evidence type="ECO:0000259" key="2">
    <source>
        <dbReference type="Pfam" id="PF00534"/>
    </source>
</evidence>
<gene>
    <name evidence="4" type="ORF">GTO89_08745</name>
</gene>
<dbReference type="Pfam" id="PF13439">
    <property type="entry name" value="Glyco_transf_4"/>
    <property type="match status" value="1"/>
</dbReference>
<dbReference type="InterPro" id="IPR028098">
    <property type="entry name" value="Glyco_trans_4-like_N"/>
</dbReference>
<dbReference type="PANTHER" id="PTHR46401:SF2">
    <property type="entry name" value="GLYCOSYLTRANSFERASE WBBK-RELATED"/>
    <property type="match status" value="1"/>
</dbReference>
<dbReference type="RefSeq" id="WP_161261689.1">
    <property type="nucleotide sequence ID" value="NZ_JAFBDC010000005.1"/>
</dbReference>
<feature type="domain" description="Glycosyl transferase family 1" evidence="2">
    <location>
        <begin position="203"/>
        <end position="351"/>
    </location>
</feature>
<dbReference type="GO" id="GO:0016757">
    <property type="term" value="F:glycosyltransferase activity"/>
    <property type="evidence" value="ECO:0007669"/>
    <property type="project" value="InterPro"/>
</dbReference>
<proteinExistence type="predicted"/>
<keyword evidence="1 4" id="KW-0808">Transferase</keyword>
<comment type="caution">
    <text evidence="4">The sequence shown here is derived from an EMBL/GenBank/DDBJ whole genome shotgun (WGS) entry which is preliminary data.</text>
</comment>
<dbReference type="CDD" id="cd03809">
    <property type="entry name" value="GT4_MtfB-like"/>
    <property type="match status" value="1"/>
</dbReference>
<evidence type="ECO:0000256" key="1">
    <source>
        <dbReference type="ARBA" id="ARBA00022679"/>
    </source>
</evidence>
<dbReference type="SUPFAM" id="SSF53756">
    <property type="entry name" value="UDP-Glycosyltransferase/glycogen phosphorylase"/>
    <property type="match status" value="1"/>
</dbReference>
<organism evidence="4 5">
    <name type="scientific">Heliomicrobium gestii</name>
    <name type="common">Heliobacterium gestii</name>
    <dbReference type="NCBI Taxonomy" id="2699"/>
    <lineage>
        <taxon>Bacteria</taxon>
        <taxon>Bacillati</taxon>
        <taxon>Bacillota</taxon>
        <taxon>Clostridia</taxon>
        <taxon>Eubacteriales</taxon>
        <taxon>Heliobacteriaceae</taxon>
        <taxon>Heliomicrobium</taxon>
    </lineage>
</organism>
<dbReference type="Pfam" id="PF00534">
    <property type="entry name" value="Glycos_transf_1"/>
    <property type="match status" value="1"/>
</dbReference>
<dbReference type="PANTHER" id="PTHR46401">
    <property type="entry name" value="GLYCOSYLTRANSFERASE WBBK-RELATED"/>
    <property type="match status" value="1"/>
</dbReference>
<name>A0A845L908_HELGE</name>
<dbReference type="EMBL" id="WXEX01000006">
    <property type="protein sequence ID" value="MZP43122.1"/>
    <property type="molecule type" value="Genomic_DNA"/>
</dbReference>
<dbReference type="Proteomes" id="UP000471031">
    <property type="component" value="Unassembled WGS sequence"/>
</dbReference>
<keyword evidence="5" id="KW-1185">Reference proteome</keyword>
<sequence length="380" mass="43733">MRIGIDARYGLVSKRRGIGEYIHHLLEHYPRLLESDWEITLFLDSQADPAEIEYFSKFGCYRIRTLATSPMVLWEQWALPNAAKQEGLALLHCPANMAPFIKPCPVVTTIHDVIEFRRNTFQDERLSLRHRMSRLYRMGLLPKTAENSERIITDSYFSRSDISDVLKGSDEKIRVVYCGADVEWYQSDEKEGIFFTDKWNGLSKRNYIFALGALDKRKNTRALIQAFCKARSDFRSDIELVITGIERPDAFADCQVEGVRLLDFVTREELRELYRNALFFVYPSLYEGFGLPVIEAMLSGTPVTCSKTTSVGEIAKGNALLFDPTDIDDMASKIRLMAEDELLRRERIETGFRYARQFTWEKAASETLSVYKEVLAACKC</sequence>
<feature type="domain" description="Glycosyltransferase subfamily 4-like N-terminal" evidence="3">
    <location>
        <begin position="17"/>
        <end position="183"/>
    </location>
</feature>
<reference evidence="4 5" key="1">
    <citation type="submission" date="2020-01" db="EMBL/GenBank/DDBJ databases">
        <title>Whole genome sequence of Heliobacterium gestii DSM 11169.</title>
        <authorList>
            <person name="Kyndt J.A."/>
            <person name="Meyer T.E."/>
        </authorList>
    </citation>
    <scope>NUCLEOTIDE SEQUENCE [LARGE SCALE GENOMIC DNA]</scope>
    <source>
        <strain evidence="4 5">DSM 11169</strain>
    </source>
</reference>